<comment type="similarity">
    <text evidence="2">Belongs to the class-I pyridoxal-phosphate-dependent aminotransferase family.</text>
</comment>
<dbReference type="SUPFAM" id="SSF53383">
    <property type="entry name" value="PLP-dependent transferases"/>
    <property type="match status" value="1"/>
</dbReference>
<dbReference type="GO" id="GO:0008483">
    <property type="term" value="F:transaminase activity"/>
    <property type="evidence" value="ECO:0007669"/>
    <property type="project" value="UniProtKB-KW"/>
</dbReference>
<evidence type="ECO:0000256" key="1">
    <source>
        <dbReference type="ARBA" id="ARBA00001933"/>
    </source>
</evidence>
<dbReference type="Proteomes" id="UP000199666">
    <property type="component" value="Unassembled WGS sequence"/>
</dbReference>
<evidence type="ECO:0000256" key="4">
    <source>
        <dbReference type="ARBA" id="ARBA00022679"/>
    </source>
</evidence>
<dbReference type="EMBL" id="FOPP01000001">
    <property type="protein sequence ID" value="SFG55578.1"/>
    <property type="molecule type" value="Genomic_DNA"/>
</dbReference>
<keyword evidence="8" id="KW-1185">Reference proteome</keyword>
<dbReference type="OrthoDB" id="9813612at2"/>
<keyword evidence="3 7" id="KW-0032">Aminotransferase</keyword>
<evidence type="ECO:0000313" key="8">
    <source>
        <dbReference type="Proteomes" id="UP000199666"/>
    </source>
</evidence>
<dbReference type="InterPro" id="IPR004839">
    <property type="entry name" value="Aminotransferase_I/II_large"/>
</dbReference>
<dbReference type="STRING" id="414048.SAMN04489864_10128"/>
<dbReference type="Gene3D" id="3.40.640.10">
    <property type="entry name" value="Type I PLP-dependent aspartate aminotransferase-like (Major domain)"/>
    <property type="match status" value="1"/>
</dbReference>
<evidence type="ECO:0000256" key="2">
    <source>
        <dbReference type="ARBA" id="ARBA00007441"/>
    </source>
</evidence>
<feature type="domain" description="Aminotransferase class I/classII large" evidence="6">
    <location>
        <begin position="32"/>
        <end position="409"/>
    </location>
</feature>
<evidence type="ECO:0000256" key="3">
    <source>
        <dbReference type="ARBA" id="ARBA00022576"/>
    </source>
</evidence>
<sequence length="418" mass="45506">MNISVLANTLIGSEIIKIGNEVNEMKRKGAQIANLTIGDFDSAIFPIPEALEEAIVTAYREGHTNYPPADGILALRETIVEVLDDRYELAYTVDDILVAGGSRPLIYALYLALVDPGDKVLYPAPSWNNNHYCHLSSANGVTIETTVENNFMPTAAQLKPHLKGATLLALCSPLNPTGTMFSKQQLEEICDIVIEENKSRAADEKPLYIMYDQIYSLLTFGKEHVNPVSLRPALKDYVIYIDGISKCLSATGVRVGWAFGPANIISKMKALLGHIGAWAPKAEQVAVAGYFKDKGLVDQYLAGFKTQVQASLDELYNGFQKLKSEGFAVDAVVPMGAIYLTLKIDYIGKTTPSGEVLKNSADVNFYLIKEAQTAIVPFSAFGNEESMPWFRASIGGCSLADIKNMIPRIAAALGKLSI</sequence>
<dbReference type="InterPro" id="IPR015421">
    <property type="entry name" value="PyrdxlP-dep_Trfase_major"/>
</dbReference>
<protein>
    <submittedName>
        <fullName evidence="7">Aspartate aminotransferase</fullName>
    </submittedName>
</protein>
<dbReference type="RefSeq" id="WP_090991533.1">
    <property type="nucleotide sequence ID" value="NZ_FOPP01000001.1"/>
</dbReference>
<dbReference type="Pfam" id="PF00155">
    <property type="entry name" value="Aminotran_1_2"/>
    <property type="match status" value="1"/>
</dbReference>
<dbReference type="CDD" id="cd00609">
    <property type="entry name" value="AAT_like"/>
    <property type="match status" value="1"/>
</dbReference>
<dbReference type="InterPro" id="IPR015424">
    <property type="entry name" value="PyrdxlP-dep_Trfase"/>
</dbReference>
<evidence type="ECO:0000256" key="5">
    <source>
        <dbReference type="ARBA" id="ARBA00022898"/>
    </source>
</evidence>
<dbReference type="Gene3D" id="3.90.1150.10">
    <property type="entry name" value="Aspartate Aminotransferase, domain 1"/>
    <property type="match status" value="1"/>
</dbReference>
<keyword evidence="4 7" id="KW-0808">Transferase</keyword>
<keyword evidence="5" id="KW-0663">Pyridoxal phosphate</keyword>
<evidence type="ECO:0000259" key="6">
    <source>
        <dbReference type="Pfam" id="PF00155"/>
    </source>
</evidence>
<comment type="cofactor">
    <cofactor evidence="1">
        <name>pyridoxal 5'-phosphate</name>
        <dbReference type="ChEBI" id="CHEBI:597326"/>
    </cofactor>
</comment>
<gene>
    <name evidence="7" type="ORF">SAMN04489864_10128</name>
</gene>
<dbReference type="InterPro" id="IPR015422">
    <property type="entry name" value="PyrdxlP-dep_Trfase_small"/>
</dbReference>
<dbReference type="GO" id="GO:0006520">
    <property type="term" value="P:amino acid metabolic process"/>
    <property type="evidence" value="ECO:0007669"/>
    <property type="project" value="InterPro"/>
</dbReference>
<accession>A0A1I2SSC2</accession>
<organism evidence="7 8">
    <name type="scientific">Pedobacter insulae</name>
    <dbReference type="NCBI Taxonomy" id="414048"/>
    <lineage>
        <taxon>Bacteria</taxon>
        <taxon>Pseudomonadati</taxon>
        <taxon>Bacteroidota</taxon>
        <taxon>Sphingobacteriia</taxon>
        <taxon>Sphingobacteriales</taxon>
        <taxon>Sphingobacteriaceae</taxon>
        <taxon>Pedobacter</taxon>
    </lineage>
</organism>
<reference evidence="7 8" key="1">
    <citation type="submission" date="2016-10" db="EMBL/GenBank/DDBJ databases">
        <authorList>
            <person name="de Groot N.N."/>
        </authorList>
    </citation>
    <scope>NUCLEOTIDE SEQUENCE [LARGE SCALE GENOMIC DNA]</scope>
    <source>
        <strain evidence="7 8">DSM 18684</strain>
    </source>
</reference>
<proteinExistence type="inferred from homology"/>
<dbReference type="GO" id="GO:0030170">
    <property type="term" value="F:pyridoxal phosphate binding"/>
    <property type="evidence" value="ECO:0007669"/>
    <property type="project" value="InterPro"/>
</dbReference>
<evidence type="ECO:0000313" key="7">
    <source>
        <dbReference type="EMBL" id="SFG55578.1"/>
    </source>
</evidence>
<name>A0A1I2SSC2_9SPHI</name>
<dbReference type="InterPro" id="IPR050596">
    <property type="entry name" value="AspAT/PAT-like"/>
</dbReference>
<dbReference type="AlphaFoldDB" id="A0A1I2SSC2"/>
<dbReference type="PANTHER" id="PTHR46383">
    <property type="entry name" value="ASPARTATE AMINOTRANSFERASE"/>
    <property type="match status" value="1"/>
</dbReference>
<dbReference type="PANTHER" id="PTHR46383:SF1">
    <property type="entry name" value="ASPARTATE AMINOTRANSFERASE"/>
    <property type="match status" value="1"/>
</dbReference>